<name>A0A9W4XDV5_9PROT</name>
<dbReference type="AlphaFoldDB" id="A0A9W4XDV5"/>
<comment type="caution">
    <text evidence="1">The sequence shown here is derived from an EMBL/GenBank/DDBJ whole genome shotgun (WGS) entry which is preliminary data.</text>
</comment>
<organism evidence="1 3">
    <name type="scientific">Commensalibacter communis</name>
    <dbReference type="NCBI Taxonomy" id="2972786"/>
    <lineage>
        <taxon>Bacteria</taxon>
        <taxon>Pseudomonadati</taxon>
        <taxon>Pseudomonadota</taxon>
        <taxon>Alphaproteobacteria</taxon>
        <taxon>Acetobacterales</taxon>
        <taxon>Acetobacteraceae</taxon>
    </lineage>
</organism>
<evidence type="ECO:0000313" key="1">
    <source>
        <dbReference type="EMBL" id="CAI3953455.1"/>
    </source>
</evidence>
<dbReference type="Pfam" id="PF10109">
    <property type="entry name" value="Phage_TAC_7"/>
    <property type="match status" value="2"/>
</dbReference>
<keyword evidence="4" id="KW-1185">Reference proteome</keyword>
<proteinExistence type="predicted"/>
<dbReference type="RefSeq" id="WP_271790461.1">
    <property type="nucleotide sequence ID" value="NZ_CAMXCM010000007.1"/>
</dbReference>
<evidence type="ECO:0000313" key="4">
    <source>
        <dbReference type="Proteomes" id="UP001154259"/>
    </source>
</evidence>
<dbReference type="Proteomes" id="UP001154259">
    <property type="component" value="Unassembled WGS sequence"/>
</dbReference>
<evidence type="ECO:0000313" key="2">
    <source>
        <dbReference type="EMBL" id="CAI3956742.1"/>
    </source>
</evidence>
<gene>
    <name evidence="2" type="ORF">R53529_LOCUS2042</name>
    <name evidence="1" type="ORF">R53530_LOCUS1970</name>
</gene>
<evidence type="ECO:0000313" key="3">
    <source>
        <dbReference type="Proteomes" id="UP001154255"/>
    </source>
</evidence>
<dbReference type="InterPro" id="IPR019289">
    <property type="entry name" value="Phage_tail_E/E"/>
</dbReference>
<sequence>MEPTKIITLKQPVTVGSATYSEIHLREPIVNEVITSFKDMNGSIASSYDAQIKLVSIACEIPIDVLEEMPTRILDEAIEYVSAFQNVDDGVKTDQWDMELDSPLQLSGADGDVITTLSLKEPTVKQRKQAMKAFDQYGQGIVGGLEFQVSLLTQVTGEKLPTILKLPISQFTKATVYLMRFFPEINKTGNGLFTN</sequence>
<dbReference type="EMBL" id="CAMXCM010000007">
    <property type="protein sequence ID" value="CAI3953455.1"/>
    <property type="molecule type" value="Genomic_DNA"/>
</dbReference>
<reference evidence="1" key="1">
    <citation type="submission" date="2022-10" db="EMBL/GenBank/DDBJ databases">
        <authorList>
            <person name="Botero Cardona J."/>
        </authorList>
    </citation>
    <scope>NUCLEOTIDE SEQUENCE</scope>
    <source>
        <strain evidence="1">LMG 31819</strain>
        <strain evidence="2">R-53529</strain>
    </source>
</reference>
<accession>A0A9W4XDV5</accession>
<dbReference type="EMBL" id="CAMXCS010000007">
    <property type="protein sequence ID" value="CAI3956742.1"/>
    <property type="molecule type" value="Genomic_DNA"/>
</dbReference>
<protein>
    <submittedName>
        <fullName evidence="1">Uncharacterized protein</fullName>
    </submittedName>
</protein>
<dbReference type="Proteomes" id="UP001154255">
    <property type="component" value="Unassembled WGS sequence"/>
</dbReference>